<organism evidence="2 3">
    <name type="scientific">Mumia flava</name>
    <dbReference type="NCBI Taxonomy" id="1348852"/>
    <lineage>
        <taxon>Bacteria</taxon>
        <taxon>Bacillati</taxon>
        <taxon>Actinomycetota</taxon>
        <taxon>Actinomycetes</taxon>
        <taxon>Propionibacteriales</taxon>
        <taxon>Nocardioidaceae</taxon>
        <taxon>Mumia</taxon>
    </lineage>
</organism>
<evidence type="ECO:0000313" key="2">
    <source>
        <dbReference type="EMBL" id="PJJ48210.1"/>
    </source>
</evidence>
<keyword evidence="3" id="KW-1185">Reference proteome</keyword>
<gene>
    <name evidence="2" type="ORF">CLV56_4087</name>
</gene>
<comment type="caution">
    <text evidence="2">The sequence shown here is derived from an EMBL/GenBank/DDBJ whole genome shotgun (WGS) entry which is preliminary data.</text>
</comment>
<protein>
    <submittedName>
        <fullName evidence="2">Arylsulfatase A-like enzyme</fullName>
    </submittedName>
</protein>
<accession>A0A2M9AR91</accession>
<name>A0A2M9AR91_9ACTN</name>
<dbReference type="Proteomes" id="UP000230842">
    <property type="component" value="Unassembled WGS sequence"/>
</dbReference>
<dbReference type="RefSeq" id="WP_100415597.1">
    <property type="nucleotide sequence ID" value="NZ_PGEZ01000004.1"/>
</dbReference>
<dbReference type="SUPFAM" id="SSF53649">
    <property type="entry name" value="Alkaline phosphatase-like"/>
    <property type="match status" value="1"/>
</dbReference>
<dbReference type="EMBL" id="PGEZ01000004">
    <property type="protein sequence ID" value="PJJ48210.1"/>
    <property type="molecule type" value="Genomic_DNA"/>
</dbReference>
<evidence type="ECO:0000313" key="3">
    <source>
        <dbReference type="Proteomes" id="UP000230842"/>
    </source>
</evidence>
<feature type="domain" description="Sulfatase N-terminal" evidence="1">
    <location>
        <begin position="51"/>
        <end position="421"/>
    </location>
</feature>
<dbReference type="Gene3D" id="3.40.720.10">
    <property type="entry name" value="Alkaline Phosphatase, subunit A"/>
    <property type="match status" value="1"/>
</dbReference>
<dbReference type="Pfam" id="PF00884">
    <property type="entry name" value="Sulfatase"/>
    <property type="match status" value="1"/>
</dbReference>
<dbReference type="OrthoDB" id="9777306at2"/>
<evidence type="ECO:0000259" key="1">
    <source>
        <dbReference type="Pfam" id="PF00884"/>
    </source>
</evidence>
<dbReference type="PANTHER" id="PTHR43108">
    <property type="entry name" value="N-ACETYLGLUCOSAMINE-6-SULFATASE FAMILY MEMBER"/>
    <property type="match status" value="1"/>
</dbReference>
<dbReference type="InterPro" id="IPR017850">
    <property type="entry name" value="Alkaline_phosphatase_core_sf"/>
</dbReference>
<dbReference type="InterPro" id="IPR000917">
    <property type="entry name" value="Sulfatase_N"/>
</dbReference>
<dbReference type="PANTHER" id="PTHR43108:SF8">
    <property type="entry name" value="SD21168P"/>
    <property type="match status" value="1"/>
</dbReference>
<proteinExistence type="predicted"/>
<dbReference type="CDD" id="cd16147">
    <property type="entry name" value="G6S"/>
    <property type="match status" value="1"/>
</dbReference>
<dbReference type="AlphaFoldDB" id="A0A2M9AR91"/>
<sequence length="547" mass="60269">MSLVQRRRVLVALALAVSAVLVGITAVVSQVLTGGGPVGASVSQGQATMRPNIVLVLADDLDMSLVRTMPNVQALKRRGATFTNSFVVDSLCCTSRSALMTGMYPHNNRVFTNGGGPDKANPLGGYPAWKKHDDDSKSLAAALTTRAGGSYHTTFMGKFLNRYRGAGGSAVPQGWDEFHAITAGGYRMWSYKMTDAVKRSGESVISNRRYGRAAADYSTDVLRRMAVRSIESRERSDAPYFLEIAPFATHKRKRKVRATDPLFSPALRDRATKRSAGDCGRVPCARLRVRDRPGFNDDQRDNRPRYADGRLAAAWNENNRAGKRKTKRLENHYRNRARMAQSLDDLLGAVMRSVGPDTYVIFTSDNGYHLGEFRLGIGKRTAYKVDLQVPLIVAGPGVVTGSRGQVVQNIDLAPTIEQLAGNRPSPDRDGSSLVPVLRNPRAKGNRFAFVEHTWSEPVGDDPDLEGSDNLKRSYVAVRNRDALLVRYAHPSGHPSLVSYEFYRGLARVGSFEKRNQFRPQDPTVKAMMRKLDAYVDCASASCRALTR</sequence>
<reference evidence="2 3" key="1">
    <citation type="submission" date="2017-11" db="EMBL/GenBank/DDBJ databases">
        <title>Genomic Encyclopedia of Archaeal and Bacterial Type Strains, Phase II (KMG-II): From Individual Species to Whole Genera.</title>
        <authorList>
            <person name="Goeker M."/>
        </authorList>
    </citation>
    <scope>NUCLEOTIDE SEQUENCE [LARGE SCALE GENOMIC DNA]</scope>
    <source>
        <strain evidence="2 3">DSM 27763</strain>
    </source>
</reference>